<proteinExistence type="predicted"/>
<accession>A0A392UWB7</accession>
<evidence type="ECO:0000313" key="2">
    <source>
        <dbReference type="Proteomes" id="UP000265520"/>
    </source>
</evidence>
<gene>
    <name evidence="1" type="ORF">A2U01_0099740</name>
</gene>
<dbReference type="Proteomes" id="UP000265520">
    <property type="component" value="Unassembled WGS sequence"/>
</dbReference>
<feature type="non-terminal residue" evidence="1">
    <location>
        <position position="1"/>
    </location>
</feature>
<organism evidence="1 2">
    <name type="scientific">Trifolium medium</name>
    <dbReference type="NCBI Taxonomy" id="97028"/>
    <lineage>
        <taxon>Eukaryota</taxon>
        <taxon>Viridiplantae</taxon>
        <taxon>Streptophyta</taxon>
        <taxon>Embryophyta</taxon>
        <taxon>Tracheophyta</taxon>
        <taxon>Spermatophyta</taxon>
        <taxon>Magnoliopsida</taxon>
        <taxon>eudicotyledons</taxon>
        <taxon>Gunneridae</taxon>
        <taxon>Pentapetalae</taxon>
        <taxon>rosids</taxon>
        <taxon>fabids</taxon>
        <taxon>Fabales</taxon>
        <taxon>Fabaceae</taxon>
        <taxon>Papilionoideae</taxon>
        <taxon>50 kb inversion clade</taxon>
        <taxon>NPAAA clade</taxon>
        <taxon>Hologalegina</taxon>
        <taxon>IRL clade</taxon>
        <taxon>Trifolieae</taxon>
        <taxon>Trifolium</taxon>
    </lineage>
</organism>
<protein>
    <submittedName>
        <fullName evidence="1">DNA-directed RNA polymerase</fullName>
    </submittedName>
</protein>
<keyword evidence="1" id="KW-0240">DNA-directed RNA polymerase</keyword>
<comment type="caution">
    <text evidence="1">The sequence shown here is derived from an EMBL/GenBank/DDBJ whole genome shotgun (WGS) entry which is preliminary data.</text>
</comment>
<keyword evidence="2" id="KW-1185">Reference proteome</keyword>
<reference evidence="1 2" key="1">
    <citation type="journal article" date="2018" name="Front. Plant Sci.">
        <title>Red Clover (Trifolium pratense) and Zigzag Clover (T. medium) - A Picture of Genomic Similarities and Differences.</title>
        <authorList>
            <person name="Dluhosova J."/>
            <person name="Istvanek J."/>
            <person name="Nedelnik J."/>
            <person name="Repkova J."/>
        </authorList>
    </citation>
    <scope>NUCLEOTIDE SEQUENCE [LARGE SCALE GENOMIC DNA]</scope>
    <source>
        <strain evidence="2">cv. 10/8</strain>
        <tissue evidence="1">Leaf</tissue>
    </source>
</reference>
<name>A0A392UWB7_9FABA</name>
<dbReference type="AlphaFoldDB" id="A0A392UWB7"/>
<evidence type="ECO:0000313" key="1">
    <source>
        <dbReference type="EMBL" id="MCI78470.1"/>
    </source>
</evidence>
<dbReference type="PANTHER" id="PTHR36617:SF5">
    <property type="entry name" value="OS05G0421675 PROTEIN"/>
    <property type="match status" value="1"/>
</dbReference>
<dbReference type="EMBL" id="LXQA010951491">
    <property type="protein sequence ID" value="MCI78470.1"/>
    <property type="molecule type" value="Genomic_DNA"/>
</dbReference>
<sequence>WFGDCVLKKVRDGLETFFWTDTWLDRTPLSVRFQRLFDLMIHKSSTMAEMFALGWGVGRAAWMWQRQLWA</sequence>
<dbReference type="PANTHER" id="PTHR36617">
    <property type="entry name" value="PROTEIN, PUTATIVE-RELATED"/>
    <property type="match status" value="1"/>
</dbReference>
<dbReference type="GO" id="GO:0000428">
    <property type="term" value="C:DNA-directed RNA polymerase complex"/>
    <property type="evidence" value="ECO:0007669"/>
    <property type="project" value="UniProtKB-KW"/>
</dbReference>
<keyword evidence="1" id="KW-0804">Transcription</keyword>